<sequence length="119" mass="13748">MISKLLRCSLLVALIFTFFQALAENNSWLIGNWLHTYDPDGDTQDRLTFAEDGKFTTTEVSSGRKIDGSYLVRTDMVKINLTRQEKIFMKIDLTYDESKSKLYYKSGKSGNTSYYTKMK</sequence>
<dbReference type="RefSeq" id="WP_124945560.1">
    <property type="nucleotide sequence ID" value="NZ_BHVT01000017.1"/>
</dbReference>
<evidence type="ECO:0000313" key="2">
    <source>
        <dbReference type="EMBL" id="TCV87459.1"/>
    </source>
</evidence>
<keyword evidence="3" id="KW-1185">Reference proteome</keyword>
<evidence type="ECO:0000256" key="1">
    <source>
        <dbReference type="SAM" id="SignalP"/>
    </source>
</evidence>
<organism evidence="2 3">
    <name type="scientific">Sulfurirhabdus autotrophica</name>
    <dbReference type="NCBI Taxonomy" id="1706046"/>
    <lineage>
        <taxon>Bacteria</taxon>
        <taxon>Pseudomonadati</taxon>
        <taxon>Pseudomonadota</taxon>
        <taxon>Betaproteobacteria</taxon>
        <taxon>Nitrosomonadales</taxon>
        <taxon>Sulfuricellaceae</taxon>
        <taxon>Sulfurirhabdus</taxon>
    </lineage>
</organism>
<proteinExistence type="predicted"/>
<dbReference type="AlphaFoldDB" id="A0A4V2W2B8"/>
<dbReference type="Proteomes" id="UP000295367">
    <property type="component" value="Unassembled WGS sequence"/>
</dbReference>
<protein>
    <recommendedName>
        <fullName evidence="4">DUF5640 domain-containing protein</fullName>
    </recommendedName>
</protein>
<reference evidence="2 3" key="1">
    <citation type="submission" date="2019-03" db="EMBL/GenBank/DDBJ databases">
        <title>Genomic Encyclopedia of Type Strains, Phase IV (KMG-IV): sequencing the most valuable type-strain genomes for metagenomic binning, comparative biology and taxonomic classification.</title>
        <authorList>
            <person name="Goeker M."/>
        </authorList>
    </citation>
    <scope>NUCLEOTIDE SEQUENCE [LARGE SCALE GENOMIC DNA]</scope>
    <source>
        <strain evidence="2 3">DSM 100309</strain>
    </source>
</reference>
<feature type="chain" id="PRO_5020316841" description="DUF5640 domain-containing protein" evidence="1">
    <location>
        <begin position="24"/>
        <end position="119"/>
    </location>
</feature>
<gene>
    <name evidence="2" type="ORF">EDC63_105128</name>
</gene>
<dbReference type="EMBL" id="SMCO01000005">
    <property type="protein sequence ID" value="TCV87459.1"/>
    <property type="molecule type" value="Genomic_DNA"/>
</dbReference>
<feature type="signal peptide" evidence="1">
    <location>
        <begin position="1"/>
        <end position="23"/>
    </location>
</feature>
<evidence type="ECO:0008006" key="4">
    <source>
        <dbReference type="Google" id="ProtNLM"/>
    </source>
</evidence>
<evidence type="ECO:0000313" key="3">
    <source>
        <dbReference type="Proteomes" id="UP000295367"/>
    </source>
</evidence>
<name>A0A4V2W2B8_9PROT</name>
<keyword evidence="1" id="KW-0732">Signal</keyword>
<accession>A0A4V2W2B8</accession>
<comment type="caution">
    <text evidence="2">The sequence shown here is derived from an EMBL/GenBank/DDBJ whole genome shotgun (WGS) entry which is preliminary data.</text>
</comment>